<dbReference type="AlphaFoldDB" id="A0A8J2LLT3"/>
<comment type="caution">
    <text evidence="2">The sequence shown here is derived from an EMBL/GenBank/DDBJ whole genome shotgun (WGS) entry which is preliminary data.</text>
</comment>
<accession>A0A8J2LLT3</accession>
<evidence type="ECO:0000313" key="2">
    <source>
        <dbReference type="EMBL" id="CAG7825544.1"/>
    </source>
</evidence>
<gene>
    <name evidence="2" type="ORF">AFUS01_LOCUS35647</name>
</gene>
<sequence length="108" mass="12106">MESVWKQARKNRRSTSPSSPPRHLPYLHPVILILPDHIPVWDGSNLGREKESTFGAGINKVLICVSFADKKVGEEKAKELLVYTSGTLKIHLLSVVERDRDTLCQSKG</sequence>
<protein>
    <submittedName>
        <fullName evidence="2">Uncharacterized protein</fullName>
    </submittedName>
</protein>
<name>A0A8J2LLT3_9HEXA</name>
<dbReference type="Proteomes" id="UP000708208">
    <property type="component" value="Unassembled WGS sequence"/>
</dbReference>
<evidence type="ECO:0000256" key="1">
    <source>
        <dbReference type="SAM" id="MobiDB-lite"/>
    </source>
</evidence>
<evidence type="ECO:0000313" key="3">
    <source>
        <dbReference type="Proteomes" id="UP000708208"/>
    </source>
</evidence>
<proteinExistence type="predicted"/>
<organism evidence="2 3">
    <name type="scientific">Allacma fusca</name>
    <dbReference type="NCBI Taxonomy" id="39272"/>
    <lineage>
        <taxon>Eukaryota</taxon>
        <taxon>Metazoa</taxon>
        <taxon>Ecdysozoa</taxon>
        <taxon>Arthropoda</taxon>
        <taxon>Hexapoda</taxon>
        <taxon>Collembola</taxon>
        <taxon>Symphypleona</taxon>
        <taxon>Sminthuridae</taxon>
        <taxon>Allacma</taxon>
    </lineage>
</organism>
<reference evidence="2" key="1">
    <citation type="submission" date="2021-06" db="EMBL/GenBank/DDBJ databases">
        <authorList>
            <person name="Hodson N. C."/>
            <person name="Mongue J. A."/>
            <person name="Jaron S. K."/>
        </authorList>
    </citation>
    <scope>NUCLEOTIDE SEQUENCE</scope>
</reference>
<feature type="region of interest" description="Disordered" evidence="1">
    <location>
        <begin position="1"/>
        <end position="24"/>
    </location>
</feature>
<dbReference type="EMBL" id="CAJVCH010536651">
    <property type="protein sequence ID" value="CAG7825544.1"/>
    <property type="molecule type" value="Genomic_DNA"/>
</dbReference>
<keyword evidence="3" id="KW-1185">Reference proteome</keyword>